<feature type="transmembrane region" description="Helical" evidence="5">
    <location>
        <begin position="378"/>
        <end position="402"/>
    </location>
</feature>
<comment type="caution">
    <text evidence="7">The sequence shown here is derived from an EMBL/GenBank/DDBJ whole genome shotgun (WGS) entry which is preliminary data.</text>
</comment>
<evidence type="ECO:0000256" key="5">
    <source>
        <dbReference type="SAM" id="Phobius"/>
    </source>
</evidence>
<dbReference type="Pfam" id="PF07690">
    <property type="entry name" value="MFS_1"/>
    <property type="match status" value="1"/>
</dbReference>
<evidence type="ECO:0000313" key="7">
    <source>
        <dbReference type="EMBL" id="KAG7194460.1"/>
    </source>
</evidence>
<feature type="transmembrane region" description="Helical" evidence="5">
    <location>
        <begin position="288"/>
        <end position="307"/>
    </location>
</feature>
<keyword evidence="3 5" id="KW-1133">Transmembrane helix</keyword>
<keyword evidence="4 5" id="KW-0472">Membrane</keyword>
<feature type="transmembrane region" description="Helical" evidence="5">
    <location>
        <begin position="103"/>
        <end position="125"/>
    </location>
</feature>
<comment type="subcellular location">
    <subcellularLocation>
        <location evidence="1">Membrane</location>
        <topology evidence="1">Multi-pass membrane protein</topology>
    </subcellularLocation>
</comment>
<dbReference type="EMBL" id="JAHMUF010000007">
    <property type="protein sequence ID" value="KAG7194460.1"/>
    <property type="molecule type" value="Genomic_DNA"/>
</dbReference>
<dbReference type="Gene3D" id="1.20.1250.20">
    <property type="entry name" value="MFS general substrate transporter like domains"/>
    <property type="match status" value="1"/>
</dbReference>
<protein>
    <submittedName>
        <fullName evidence="7">Dityrosine transporter 1</fullName>
    </submittedName>
</protein>
<dbReference type="SUPFAM" id="SSF103473">
    <property type="entry name" value="MFS general substrate transporter"/>
    <property type="match status" value="1"/>
</dbReference>
<evidence type="ECO:0000256" key="4">
    <source>
        <dbReference type="ARBA" id="ARBA00023136"/>
    </source>
</evidence>
<feature type="transmembrane region" description="Helical" evidence="5">
    <location>
        <begin position="12"/>
        <end position="32"/>
    </location>
</feature>
<dbReference type="PANTHER" id="PTHR23502">
    <property type="entry name" value="MAJOR FACILITATOR SUPERFAMILY"/>
    <property type="match status" value="1"/>
</dbReference>
<feature type="transmembrane region" description="Helical" evidence="5">
    <location>
        <begin position="246"/>
        <end position="267"/>
    </location>
</feature>
<evidence type="ECO:0000259" key="6">
    <source>
        <dbReference type="PROSITE" id="PS50850"/>
    </source>
</evidence>
<dbReference type="RefSeq" id="XP_043050007.1">
    <property type="nucleotide sequence ID" value="XM_043195341.1"/>
</dbReference>
<dbReference type="GO" id="GO:0005275">
    <property type="term" value="F:amine transmembrane transporter activity"/>
    <property type="evidence" value="ECO:0007669"/>
    <property type="project" value="TreeGrafter"/>
</dbReference>
<dbReference type="Gene3D" id="1.20.1720.10">
    <property type="entry name" value="Multidrug resistance protein D"/>
    <property type="match status" value="1"/>
</dbReference>
<dbReference type="PANTHER" id="PTHR23502:SF21">
    <property type="entry name" value="DITYROSINE TRANSPORTER 1"/>
    <property type="match status" value="1"/>
</dbReference>
<dbReference type="Proteomes" id="UP000790833">
    <property type="component" value="Unassembled WGS sequence"/>
</dbReference>
<accession>A0A9P8AJ76</accession>
<feature type="transmembrane region" description="Helical" evidence="5">
    <location>
        <begin position="131"/>
        <end position="151"/>
    </location>
</feature>
<dbReference type="InterPro" id="IPR036259">
    <property type="entry name" value="MFS_trans_sf"/>
</dbReference>
<organism evidence="7 8">
    <name type="scientific">Scheffersomyces spartinae</name>
    <dbReference type="NCBI Taxonomy" id="45513"/>
    <lineage>
        <taxon>Eukaryota</taxon>
        <taxon>Fungi</taxon>
        <taxon>Dikarya</taxon>
        <taxon>Ascomycota</taxon>
        <taxon>Saccharomycotina</taxon>
        <taxon>Pichiomycetes</taxon>
        <taxon>Debaryomycetaceae</taxon>
        <taxon>Scheffersomyces</taxon>
    </lineage>
</organism>
<name>A0A9P8AJ76_9ASCO</name>
<feature type="transmembrane region" description="Helical" evidence="5">
    <location>
        <begin position="313"/>
        <end position="333"/>
    </location>
</feature>
<reference evidence="7" key="1">
    <citation type="submission" date="2021-03" db="EMBL/GenBank/DDBJ databases">
        <authorList>
            <person name="Palmer J.M."/>
        </authorList>
    </citation>
    <scope>NUCLEOTIDE SEQUENCE</scope>
    <source>
        <strain evidence="7">ARV_011</strain>
    </source>
</reference>
<evidence type="ECO:0000256" key="1">
    <source>
        <dbReference type="ARBA" id="ARBA00004141"/>
    </source>
</evidence>
<feature type="transmembrane region" description="Helical" evidence="5">
    <location>
        <begin position="44"/>
        <end position="62"/>
    </location>
</feature>
<dbReference type="OrthoDB" id="3066029at2759"/>
<dbReference type="InterPro" id="IPR020846">
    <property type="entry name" value="MFS_dom"/>
</dbReference>
<feature type="transmembrane region" description="Helical" evidence="5">
    <location>
        <begin position="209"/>
        <end position="234"/>
    </location>
</feature>
<gene>
    <name evidence="7" type="primary">DTR1</name>
    <name evidence="7" type="ORF">KQ657_004673</name>
</gene>
<dbReference type="AlphaFoldDB" id="A0A9P8AJ76"/>
<keyword evidence="2 5" id="KW-0812">Transmembrane</keyword>
<evidence type="ECO:0000256" key="2">
    <source>
        <dbReference type="ARBA" id="ARBA00022692"/>
    </source>
</evidence>
<feature type="transmembrane region" description="Helical" evidence="5">
    <location>
        <begin position="354"/>
        <end position="372"/>
    </location>
</feature>
<evidence type="ECO:0000313" key="8">
    <source>
        <dbReference type="Proteomes" id="UP000790833"/>
    </source>
</evidence>
<dbReference type="InterPro" id="IPR011701">
    <property type="entry name" value="MFS"/>
</dbReference>
<dbReference type="PROSITE" id="PS50850">
    <property type="entry name" value="MFS"/>
    <property type="match status" value="1"/>
</dbReference>
<feature type="domain" description="Major facilitator superfamily (MFS) profile" evidence="6">
    <location>
        <begin position="1"/>
        <end position="405"/>
    </location>
</feature>
<proteinExistence type="predicted"/>
<evidence type="ECO:0000256" key="3">
    <source>
        <dbReference type="ARBA" id="ARBA00022989"/>
    </source>
</evidence>
<dbReference type="GeneID" id="66118047"/>
<keyword evidence="8" id="KW-1185">Reference proteome</keyword>
<sequence>MELTQEFKTTISVINGTVSVFMVVFAIAPIFWASISDFGGRRPLLLSAEVVFVVANIVLAAAPKHLAVLYIFRIIQAVGASTMTVGMGVVADICQPSIRARAISYYMLGPQFGPILGPILSIVGALGSWRWTFGMLAIFGFTVFLMITFLLPETLRILVGKGEYLKKLKTYFVNPVFKQKKIIPVDAVFPHPPKPSLANFVKLIRQERVWMTTVSGSFVFAAYYGVLVIFSQVLQELYGFTQLQVSLSYICPGVSLICGSILGGHLSDFARKKQLQRHPDYYCPEKRLSFQLIGTFILISGLLGYGWCAQKRVHVVSIFCFIFLCGFGMTWILNSNTTYLSECSTEQPATYVSIGNFGRNLGAAICSAIIHILVRKMGYGWCFTGLALVSLISAVLTVVLLIRGRKTRIFV</sequence>
<dbReference type="GO" id="GO:0005886">
    <property type="term" value="C:plasma membrane"/>
    <property type="evidence" value="ECO:0007669"/>
    <property type="project" value="TreeGrafter"/>
</dbReference>